<dbReference type="UniPathway" id="UPA00232"/>
<dbReference type="Proteomes" id="UP000295707">
    <property type="component" value="Unassembled WGS sequence"/>
</dbReference>
<dbReference type="InterPro" id="IPR007475">
    <property type="entry name" value="UbiK"/>
</dbReference>
<evidence type="ECO:0000313" key="3">
    <source>
        <dbReference type="Proteomes" id="UP000295707"/>
    </source>
</evidence>
<keyword evidence="3" id="KW-1185">Reference proteome</keyword>
<dbReference type="EMBL" id="SMFX01000001">
    <property type="protein sequence ID" value="TCK16968.1"/>
    <property type="molecule type" value="Genomic_DNA"/>
</dbReference>
<dbReference type="Pfam" id="PF04380">
    <property type="entry name" value="BMFP"/>
    <property type="match status" value="1"/>
</dbReference>
<dbReference type="GO" id="GO:0006744">
    <property type="term" value="P:ubiquinone biosynthetic process"/>
    <property type="evidence" value="ECO:0007669"/>
    <property type="project" value="UniProtKB-UniRule"/>
</dbReference>
<feature type="coiled-coil region" evidence="1">
    <location>
        <begin position="52"/>
        <end position="86"/>
    </location>
</feature>
<evidence type="ECO:0000256" key="1">
    <source>
        <dbReference type="HAMAP-Rule" id="MF_02216"/>
    </source>
</evidence>
<dbReference type="AlphaFoldDB" id="A0A4R1H724"/>
<proteinExistence type="inferred from homology"/>
<keyword evidence="1" id="KW-0831">Ubiquinone biosynthesis</keyword>
<gene>
    <name evidence="1" type="primary">ubiK</name>
    <name evidence="2" type="ORF">DFR30_0188</name>
</gene>
<comment type="function">
    <text evidence="1">Required for efficient ubiquinone (coenzyme Q) biosynthesis. UbiK is probably an accessory factor of Ubi enzymes and facilitates ubiquinone biosynthesis by acting as an assembly factor, a targeting factor, or both.</text>
</comment>
<dbReference type="HAMAP" id="MF_02216">
    <property type="entry name" value="UbiK"/>
    <property type="match status" value="1"/>
</dbReference>
<reference evidence="2 3" key="1">
    <citation type="submission" date="2019-03" db="EMBL/GenBank/DDBJ databases">
        <title>Genomic Encyclopedia of Type Strains, Phase IV (KMG-IV): sequencing the most valuable type-strain genomes for metagenomic binning, comparative biology and taxonomic classification.</title>
        <authorList>
            <person name="Goeker M."/>
        </authorList>
    </citation>
    <scope>NUCLEOTIDE SEQUENCE [LARGE SCALE GENOMIC DNA]</scope>
    <source>
        <strain evidence="2 3">DSM 19610</strain>
    </source>
</reference>
<evidence type="ECO:0000313" key="2">
    <source>
        <dbReference type="EMBL" id="TCK16968.1"/>
    </source>
</evidence>
<dbReference type="RefSeq" id="WP_132970891.1">
    <property type="nucleotide sequence ID" value="NZ_SMFX01000001.1"/>
</dbReference>
<protein>
    <recommendedName>
        <fullName evidence="1">Ubiquinone biosynthesis accessory factor UbiK</fullName>
    </recommendedName>
</protein>
<dbReference type="PANTHER" id="PTHR38040:SF1">
    <property type="entry name" value="UBIQUINONE BIOSYNTHESIS ACCESSORY FACTOR UBIK"/>
    <property type="match status" value="1"/>
</dbReference>
<name>A0A4R1H724_9GAMM</name>
<sequence length="92" mass="10175">MLDPKLLDDLTRRLSGAIPPAAKAMQADMEKNLRAAVQSALSRLDLVTREEFDVQTKVLARSRAKIEQLEKQVGELEARLLKDKADTQGTTG</sequence>
<dbReference type="OrthoDB" id="5297354at2"/>
<keyword evidence="1" id="KW-0963">Cytoplasm</keyword>
<dbReference type="NCBIfam" id="NF047835">
    <property type="entry name" value="UbiqAccUbiK"/>
    <property type="match status" value="1"/>
</dbReference>
<dbReference type="GO" id="GO:0005829">
    <property type="term" value="C:cytosol"/>
    <property type="evidence" value="ECO:0007669"/>
    <property type="project" value="TreeGrafter"/>
</dbReference>
<comment type="caution">
    <text evidence="2">The sequence shown here is derived from an EMBL/GenBank/DDBJ whole genome shotgun (WGS) entry which is preliminary data.</text>
</comment>
<dbReference type="PANTHER" id="PTHR38040">
    <property type="entry name" value="UBIQUINONE BIOSYNTHESIS ACCESSORY FACTOR UBIK"/>
    <property type="match status" value="1"/>
</dbReference>
<accession>A0A4R1H724</accession>
<comment type="similarity">
    <text evidence="1">Belongs to the UbiK family.</text>
</comment>
<keyword evidence="1" id="KW-0175">Coiled coil</keyword>
<comment type="pathway">
    <text evidence="1">Cofactor biosynthesis; ubiquinone biosynthesis.</text>
</comment>
<organism evidence="2 3">
    <name type="scientific">Thiogranum longum</name>
    <dbReference type="NCBI Taxonomy" id="1537524"/>
    <lineage>
        <taxon>Bacteria</taxon>
        <taxon>Pseudomonadati</taxon>
        <taxon>Pseudomonadota</taxon>
        <taxon>Gammaproteobacteria</taxon>
        <taxon>Chromatiales</taxon>
        <taxon>Ectothiorhodospiraceae</taxon>
        <taxon>Thiogranum</taxon>
    </lineage>
</organism>
<comment type="subcellular location">
    <subcellularLocation>
        <location evidence="1">Cytoplasm</location>
    </subcellularLocation>
</comment>